<evidence type="ECO:0000313" key="13">
    <source>
        <dbReference type="EMBL" id="KAF9689607.1"/>
    </source>
</evidence>
<keyword evidence="6" id="KW-0106">Calcium</keyword>
<dbReference type="OrthoDB" id="5817230at2759"/>
<evidence type="ECO:0000256" key="6">
    <source>
        <dbReference type="ARBA" id="ARBA00022837"/>
    </source>
</evidence>
<dbReference type="PANTHER" id="PTHR10218:SF334">
    <property type="entry name" value="EXTRA-LARGE GUANINE NUCLEOTIDE-BINDING PROTEIN 3"/>
    <property type="match status" value="1"/>
</dbReference>
<dbReference type="SUPFAM" id="SSF52540">
    <property type="entry name" value="P-loop containing nucleoside triphosphate hydrolases"/>
    <property type="match status" value="1"/>
</dbReference>
<dbReference type="PANTHER" id="PTHR10218">
    <property type="entry name" value="GTP-BINDING PROTEIN ALPHA SUBUNIT"/>
    <property type="match status" value="1"/>
</dbReference>
<feature type="binding site" evidence="12">
    <location>
        <position position="542"/>
    </location>
    <ligand>
        <name>Mg(2+)</name>
        <dbReference type="ChEBI" id="CHEBI:18420"/>
    </ligand>
</feature>
<dbReference type="PROSITE" id="PS51882">
    <property type="entry name" value="G_ALPHA"/>
    <property type="match status" value="1"/>
</dbReference>
<keyword evidence="12" id="KW-0460">Magnesium</keyword>
<evidence type="ECO:0000256" key="12">
    <source>
        <dbReference type="PIRSR" id="PIRSR601019-2"/>
    </source>
</evidence>
<keyword evidence="2 12" id="KW-0479">Metal-binding</keyword>
<dbReference type="GO" id="GO:0008270">
    <property type="term" value="F:zinc ion binding"/>
    <property type="evidence" value="ECO:0007669"/>
    <property type="project" value="UniProtKB-KW"/>
</dbReference>
<comment type="caution">
    <text evidence="13">The sequence shown here is derived from an EMBL/GenBank/DDBJ whole genome shotgun (WGS) entry which is preliminary data.</text>
</comment>
<dbReference type="GO" id="GO:0007188">
    <property type="term" value="P:adenylate cyclase-modulating G protein-coupled receptor signaling pathway"/>
    <property type="evidence" value="ECO:0007669"/>
    <property type="project" value="TreeGrafter"/>
</dbReference>
<feature type="binding site" evidence="11">
    <location>
        <begin position="829"/>
        <end position="832"/>
    </location>
    <ligand>
        <name>GTP</name>
        <dbReference type="ChEBI" id="CHEBI:37565"/>
    </ligand>
</feature>
<keyword evidence="7 11" id="KW-0342">GTP-binding</keyword>
<protein>
    <recommendedName>
        <fullName evidence="15">Extra-large guanine nucleotide-binding protein 3</fullName>
    </recommendedName>
</protein>
<keyword evidence="14" id="KW-1185">Reference proteome</keyword>
<dbReference type="GO" id="GO:0005834">
    <property type="term" value="C:heterotrimeric G-protein complex"/>
    <property type="evidence" value="ECO:0007669"/>
    <property type="project" value="TreeGrafter"/>
</dbReference>
<dbReference type="PRINTS" id="PR00318">
    <property type="entry name" value="GPROTEINA"/>
</dbReference>
<organism evidence="13 14">
    <name type="scientific">Salix dunnii</name>
    <dbReference type="NCBI Taxonomy" id="1413687"/>
    <lineage>
        <taxon>Eukaryota</taxon>
        <taxon>Viridiplantae</taxon>
        <taxon>Streptophyta</taxon>
        <taxon>Embryophyta</taxon>
        <taxon>Tracheophyta</taxon>
        <taxon>Spermatophyta</taxon>
        <taxon>Magnoliopsida</taxon>
        <taxon>eudicotyledons</taxon>
        <taxon>Gunneridae</taxon>
        <taxon>Pentapetalae</taxon>
        <taxon>rosids</taxon>
        <taxon>fabids</taxon>
        <taxon>Malpighiales</taxon>
        <taxon>Salicaceae</taxon>
        <taxon>Saliceae</taxon>
        <taxon>Salix</taxon>
    </lineage>
</organism>
<dbReference type="GO" id="GO:0005525">
    <property type="term" value="F:GTP binding"/>
    <property type="evidence" value="ECO:0007669"/>
    <property type="project" value="UniProtKB-KW"/>
</dbReference>
<feature type="binding site" evidence="11">
    <location>
        <begin position="706"/>
        <end position="712"/>
    </location>
    <ligand>
        <name>GTP</name>
        <dbReference type="ChEBI" id="CHEBI:37565"/>
    </ligand>
</feature>
<dbReference type="Pfam" id="PF00503">
    <property type="entry name" value="G-alpha"/>
    <property type="match status" value="1"/>
</dbReference>
<dbReference type="Gene3D" id="1.10.400.10">
    <property type="entry name" value="GI Alpha 1, domain 2-like"/>
    <property type="match status" value="1"/>
</dbReference>
<evidence type="ECO:0000256" key="9">
    <source>
        <dbReference type="ARBA" id="ARBA00023242"/>
    </source>
</evidence>
<comment type="subcellular location">
    <subcellularLocation>
        <location evidence="1">Nucleus</location>
    </subcellularLocation>
</comment>
<dbReference type="GO" id="GO:0031683">
    <property type="term" value="F:G-protein beta/gamma-subunit complex binding"/>
    <property type="evidence" value="ECO:0007669"/>
    <property type="project" value="InterPro"/>
</dbReference>
<keyword evidence="9" id="KW-0539">Nucleus</keyword>
<comment type="similarity">
    <text evidence="10">Belongs to the G-alpha family. XLG subfamily.</text>
</comment>
<evidence type="ECO:0000256" key="1">
    <source>
        <dbReference type="ARBA" id="ARBA00004123"/>
    </source>
</evidence>
<evidence type="ECO:0000256" key="2">
    <source>
        <dbReference type="ARBA" id="ARBA00022723"/>
    </source>
</evidence>
<dbReference type="FunFam" id="3.40.50.300:FF:001044">
    <property type="entry name" value="Extra-large guanine nucleotide-binding protein 3"/>
    <property type="match status" value="1"/>
</dbReference>
<sequence length="944" mass="107078">MEQIKGESWRELARKMLPPRVPLPEDETKLDYSIAMMYDGPPVSYDVSKVEPLDISSHVSLTAEPLSGSQRLVSNPVTEPIPLPVSRIAGVVGSPNQTPRVSASSESVVSVLLNPDFSSASASASPGSVHNSLSHPPKQMANEVKRVPAVTFNTADRSERKDVDVEKPVYPQCIGFSKEKKKQKRRVCYRCGKGRWETKESCLVCDAKYCSNCVLRAMGSMPEGRKCVTCIGQPIDESKRSKLGKHSRVLSRLLSPLEVKQIMKAEKECSANQLRPEQLIVNGYPLKPEEMAELLGCPLPPRKLKPGRFWYDKESGLWGKEGEKPDRIISSNLNFTGKLSHDASNGHTKVFINGREITKLELRVLKLPNFSPGYWTMPCGYLLLTFALALSIDLTSEKMSRVWVVVGKVDVVGWQCHVSSHNDCTSPSKVLEISVPGDEDCNALVRISYCLISELAKMQCRRDTHFWVYDDGRYEEEGHIRGNIWEKASTRIVSTLFSLPVPHGQPHGQRDDANNYTTVPNYLEQKKIQKLLLLGIQGSGTSTIFKQAKFLYGSKFTTEELQDIKSMIQSNMYIYLSILLDGRERFEEEAVSRMKALGFEDQNSEAGGDVDHSETNPCIYSINPRLKHFSDWLLDIIATGDLDAFFPAATREYAPLVEEVWRDPATQETYRRKNELHFLPDVAEYFLSRAVEISSNEYEPSERDILYAEGVTQGNGLAFIEFSLDDRSPMSETYTDNLDAPPPPLTRYQLIRVNAKGMNDGCKWVEMFEDVQAVVFCVALSDYDQMWFSPESSGSGSLLQNKMMQSKELFETMIRHPCFKDTPFVLILNKYDVFEEKVNRVHLSACEWFNDFSLVQPHHKNQSLAHQAYYYVAVKFKELYASITGRKLYVRQTRARDRVTIDEAFKYTREVLRWDEEKEDNCYGVAEDSFYSTDMSSSLFVRQG</sequence>
<keyword evidence="5" id="KW-0862">Zinc</keyword>
<name>A0A835NAQ8_9ROSI</name>
<evidence type="ECO:0000256" key="8">
    <source>
        <dbReference type="ARBA" id="ARBA00023224"/>
    </source>
</evidence>
<proteinExistence type="inferred from homology"/>
<keyword evidence="8" id="KW-0807">Transducer</keyword>
<dbReference type="GO" id="GO:0005737">
    <property type="term" value="C:cytoplasm"/>
    <property type="evidence" value="ECO:0007669"/>
    <property type="project" value="TreeGrafter"/>
</dbReference>
<dbReference type="FunFam" id="1.10.400.10:FF:000005">
    <property type="entry name" value="Extra-large guanine nucleotide-binding protein 3"/>
    <property type="match status" value="1"/>
</dbReference>
<evidence type="ECO:0000256" key="5">
    <source>
        <dbReference type="ARBA" id="ARBA00022833"/>
    </source>
</evidence>
<dbReference type="AlphaFoldDB" id="A0A835NAQ8"/>
<dbReference type="InterPro" id="IPR027417">
    <property type="entry name" value="P-loop_NTPase"/>
</dbReference>
<feature type="binding site" evidence="11">
    <location>
        <position position="895"/>
    </location>
    <ligand>
        <name>GTP</name>
        <dbReference type="ChEBI" id="CHEBI:37565"/>
    </ligand>
</feature>
<keyword evidence="4" id="KW-0863">Zinc-finger</keyword>
<dbReference type="Proteomes" id="UP000657918">
    <property type="component" value="Unassembled WGS sequence"/>
</dbReference>
<evidence type="ECO:0000256" key="4">
    <source>
        <dbReference type="ARBA" id="ARBA00022771"/>
    </source>
</evidence>
<evidence type="ECO:0000256" key="3">
    <source>
        <dbReference type="ARBA" id="ARBA00022741"/>
    </source>
</evidence>
<feature type="binding site" evidence="12">
    <location>
        <position position="712"/>
    </location>
    <ligand>
        <name>Mg(2+)</name>
        <dbReference type="ChEBI" id="CHEBI:18420"/>
    </ligand>
</feature>
<keyword evidence="3 11" id="KW-0547">Nucleotide-binding</keyword>
<evidence type="ECO:0000256" key="10">
    <source>
        <dbReference type="ARBA" id="ARBA00060880"/>
    </source>
</evidence>
<reference evidence="13 14" key="1">
    <citation type="submission" date="2020-10" db="EMBL/GenBank/DDBJ databases">
        <title>Plant Genome Project.</title>
        <authorList>
            <person name="Zhang R.-G."/>
        </authorList>
    </citation>
    <scope>NUCLEOTIDE SEQUENCE [LARGE SCALE GENOMIC DNA]</scope>
    <source>
        <strain evidence="13">FAFU-HL-1</strain>
        <tissue evidence="13">Leaf</tissue>
    </source>
</reference>
<dbReference type="InterPro" id="IPR011025">
    <property type="entry name" value="GproteinA_insert"/>
</dbReference>
<accession>A0A835NAQ8</accession>
<dbReference type="Gene3D" id="3.40.50.300">
    <property type="entry name" value="P-loop containing nucleotide triphosphate hydrolases"/>
    <property type="match status" value="1"/>
</dbReference>
<dbReference type="InterPro" id="IPR001019">
    <property type="entry name" value="Gprotein_alpha_su"/>
</dbReference>
<evidence type="ECO:0000313" key="14">
    <source>
        <dbReference type="Proteomes" id="UP000657918"/>
    </source>
</evidence>
<dbReference type="GO" id="GO:0001664">
    <property type="term" value="F:G protein-coupled receptor binding"/>
    <property type="evidence" value="ECO:0007669"/>
    <property type="project" value="TreeGrafter"/>
</dbReference>
<evidence type="ECO:0000256" key="11">
    <source>
        <dbReference type="PIRSR" id="PIRSR601019-1"/>
    </source>
</evidence>
<evidence type="ECO:0008006" key="15">
    <source>
        <dbReference type="Google" id="ProtNLM"/>
    </source>
</evidence>
<dbReference type="SMART" id="SM00275">
    <property type="entry name" value="G_alpha"/>
    <property type="match status" value="1"/>
</dbReference>
<dbReference type="EMBL" id="JADGMS010000001">
    <property type="protein sequence ID" value="KAF9689607.1"/>
    <property type="molecule type" value="Genomic_DNA"/>
</dbReference>
<dbReference type="CDD" id="cd00066">
    <property type="entry name" value="G-alpha"/>
    <property type="match status" value="1"/>
</dbReference>
<dbReference type="SUPFAM" id="SSF47895">
    <property type="entry name" value="Transducin (alpha subunit), insertion domain"/>
    <property type="match status" value="1"/>
</dbReference>
<gene>
    <name evidence="13" type="ORF">SADUNF_Sadunf01G0109900</name>
</gene>
<dbReference type="GO" id="GO:0003924">
    <property type="term" value="F:GTPase activity"/>
    <property type="evidence" value="ECO:0007669"/>
    <property type="project" value="InterPro"/>
</dbReference>
<evidence type="ECO:0000256" key="7">
    <source>
        <dbReference type="ARBA" id="ARBA00023134"/>
    </source>
</evidence>
<dbReference type="GO" id="GO:0005634">
    <property type="term" value="C:nucleus"/>
    <property type="evidence" value="ECO:0007669"/>
    <property type="project" value="UniProtKB-SubCell"/>
</dbReference>